<sequence length="161" mass="17958">STENSLEETEPADLIEQTEPELGLQPSAVKQQDAPKDANLKPLTRRSLFKDQDCFQQKRISPVQQEAKSGSINAQTRLRKYLTPGKRQRLSALHTRATLVRGLMSEVALMVGQIGSRAGQRRKKVSTAARDRRNKASSLTLLAACQILLRKHFGDIKVILN</sequence>
<dbReference type="Proteomes" id="UP001476798">
    <property type="component" value="Unassembled WGS sequence"/>
</dbReference>
<evidence type="ECO:0000313" key="3">
    <source>
        <dbReference type="Proteomes" id="UP001476798"/>
    </source>
</evidence>
<organism evidence="2 3">
    <name type="scientific">Goodea atripinnis</name>
    <dbReference type="NCBI Taxonomy" id="208336"/>
    <lineage>
        <taxon>Eukaryota</taxon>
        <taxon>Metazoa</taxon>
        <taxon>Chordata</taxon>
        <taxon>Craniata</taxon>
        <taxon>Vertebrata</taxon>
        <taxon>Euteleostomi</taxon>
        <taxon>Actinopterygii</taxon>
        <taxon>Neopterygii</taxon>
        <taxon>Teleostei</taxon>
        <taxon>Neoteleostei</taxon>
        <taxon>Acanthomorphata</taxon>
        <taxon>Ovalentaria</taxon>
        <taxon>Atherinomorphae</taxon>
        <taxon>Cyprinodontiformes</taxon>
        <taxon>Goodeidae</taxon>
        <taxon>Goodea</taxon>
    </lineage>
</organism>
<proteinExistence type="predicted"/>
<keyword evidence="3" id="KW-1185">Reference proteome</keyword>
<feature type="non-terminal residue" evidence="2">
    <location>
        <position position="1"/>
    </location>
</feature>
<accession>A0ABV0MX32</accession>
<reference evidence="2 3" key="1">
    <citation type="submission" date="2021-06" db="EMBL/GenBank/DDBJ databases">
        <authorList>
            <person name="Palmer J.M."/>
        </authorList>
    </citation>
    <scope>NUCLEOTIDE SEQUENCE [LARGE SCALE GENOMIC DNA]</scope>
    <source>
        <strain evidence="2 3">GA_2019</strain>
        <tissue evidence="2">Muscle</tissue>
    </source>
</reference>
<gene>
    <name evidence="2" type="ORF">GOODEAATRI_032824</name>
</gene>
<protein>
    <submittedName>
        <fullName evidence="2">Uncharacterized protein</fullName>
    </submittedName>
</protein>
<name>A0ABV0MX32_9TELE</name>
<evidence type="ECO:0000313" key="2">
    <source>
        <dbReference type="EMBL" id="MEQ2163686.1"/>
    </source>
</evidence>
<evidence type="ECO:0000256" key="1">
    <source>
        <dbReference type="SAM" id="MobiDB-lite"/>
    </source>
</evidence>
<feature type="compositionally biased region" description="Acidic residues" evidence="1">
    <location>
        <begin position="1"/>
        <end position="19"/>
    </location>
</feature>
<comment type="caution">
    <text evidence="2">The sequence shown here is derived from an EMBL/GenBank/DDBJ whole genome shotgun (WGS) entry which is preliminary data.</text>
</comment>
<dbReference type="EMBL" id="JAHRIO010016368">
    <property type="protein sequence ID" value="MEQ2163686.1"/>
    <property type="molecule type" value="Genomic_DNA"/>
</dbReference>
<feature type="region of interest" description="Disordered" evidence="1">
    <location>
        <begin position="1"/>
        <end position="40"/>
    </location>
</feature>